<reference evidence="1" key="1">
    <citation type="submission" date="2023-01" db="EMBL/GenBank/DDBJ databases">
        <title>Complete genome sequence of Planctobacterium marinum strain Dej080120_11.</title>
        <authorList>
            <person name="Ueki S."/>
            <person name="Maruyama F."/>
        </authorList>
    </citation>
    <scope>NUCLEOTIDE SEQUENCE</scope>
    <source>
        <strain evidence="1">Dej080120_11</strain>
    </source>
</reference>
<evidence type="ECO:0000313" key="2">
    <source>
        <dbReference type="Proteomes" id="UP001333710"/>
    </source>
</evidence>
<dbReference type="RefSeq" id="WP_338292588.1">
    <property type="nucleotide sequence ID" value="NZ_AP027272.1"/>
</dbReference>
<proteinExistence type="predicted"/>
<dbReference type="KEGG" id="pmaw:MACH26_20950"/>
<dbReference type="AlphaFoldDB" id="A0AA48KSK4"/>
<protein>
    <submittedName>
        <fullName evidence="1">Uncharacterized protein</fullName>
    </submittedName>
</protein>
<accession>A0AA48KSK4</accession>
<organism evidence="1 2">
    <name type="scientific">Planctobacterium marinum</name>
    <dbReference type="NCBI Taxonomy" id="1631968"/>
    <lineage>
        <taxon>Bacteria</taxon>
        <taxon>Pseudomonadati</taxon>
        <taxon>Pseudomonadota</taxon>
        <taxon>Gammaproteobacteria</taxon>
        <taxon>Alteromonadales</taxon>
        <taxon>Alteromonadaceae</taxon>
        <taxon>Planctobacterium</taxon>
    </lineage>
</organism>
<dbReference type="EMBL" id="AP027272">
    <property type="protein sequence ID" value="BDX06574.1"/>
    <property type="molecule type" value="Genomic_DNA"/>
</dbReference>
<evidence type="ECO:0000313" key="1">
    <source>
        <dbReference type="EMBL" id="BDX06574.1"/>
    </source>
</evidence>
<gene>
    <name evidence="1" type="ORF">MACH26_20950</name>
</gene>
<sequence length="139" mass="15684">MTDTRDHTQVQGTLRLSLDAIQRILFIEATGPFESDFGEKYHAQILPLRDALKPISWGSLALLKGGESLLNDSIRSFLIASIKDARQLGLKVTALVLEPGSSDEVVQWWHSVYQETGLRYQIFEDRQQALSFLTLNIQP</sequence>
<dbReference type="Proteomes" id="UP001333710">
    <property type="component" value="Chromosome"/>
</dbReference>
<keyword evidence="2" id="KW-1185">Reference proteome</keyword>
<name>A0AA48KSK4_9ALTE</name>